<feature type="domain" description="TRAP C4-dicarboxylate transport system permease DctM subunit" evidence="8">
    <location>
        <begin position="6"/>
        <end position="415"/>
    </location>
</feature>
<protein>
    <submittedName>
        <fullName evidence="9">TRAP transporter large permease</fullName>
    </submittedName>
</protein>
<sequence>MLWIILGVMVLLLFLGVPMMIPLIAGPLIMLLFFDIGPQPTFMIQQMVEGISSFVLLAVPLFIFAADIMTSGRTSRKLLDFIGAFVGHLRGGYAITTAAACTMFGSISGSTQATVVAIGKPMRERLLKVGYKDSSAIALIINSSDVALLIPPSIGMIIYALVARDASVGDLFIAGIGPGVMIFAFFAIYSFAYAKIHNIPMAPKMPWKERGNVTLKALLPLGFPVIIIGGIYRGIFSPTEAAAISVVYALLLEVVFFRSIKITELPKIALSSGIVTSAVFVLVAAGQAFSWVISFARIPQMLTDAVIGPDASALYILLIVALFFFIGCMFVDPIVVILILTPIFYPVAMQAGIDPVHLGVVIVFQAALGSATPPFGVDIFTASAVFNKPYLEVIRGTPPYIVMLLIVAVLVILFEDISLFLLRLL</sequence>
<feature type="transmembrane region" description="Helical" evidence="7">
    <location>
        <begin position="269"/>
        <end position="293"/>
    </location>
</feature>
<evidence type="ECO:0000259" key="8">
    <source>
        <dbReference type="Pfam" id="PF06808"/>
    </source>
</evidence>
<evidence type="ECO:0000313" key="9">
    <source>
        <dbReference type="EMBL" id="QKS72172.1"/>
    </source>
</evidence>
<gene>
    <name evidence="9" type="ORF">FLK61_36630</name>
</gene>
<dbReference type="AlphaFoldDB" id="A0A859FHQ2"/>
<keyword evidence="6 7" id="KW-0472">Membrane</keyword>
<dbReference type="PANTHER" id="PTHR33362:SF5">
    <property type="entry name" value="C4-DICARBOXYLATE TRAP TRANSPORTER LARGE PERMEASE PROTEIN DCTM"/>
    <property type="match status" value="1"/>
</dbReference>
<dbReference type="PIRSF" id="PIRSF006066">
    <property type="entry name" value="HI0050"/>
    <property type="match status" value="1"/>
</dbReference>
<dbReference type="RefSeq" id="WP_176010157.1">
    <property type="nucleotide sequence ID" value="NZ_CP041372.2"/>
</dbReference>
<name>A0A859FHQ2_9BACI</name>
<reference evidence="10" key="1">
    <citation type="submission" date="2019-07" db="EMBL/GenBank/DDBJ databases">
        <title>Bacillus alkalisoli sp. nov. isolated from saline soil.</title>
        <authorList>
            <person name="Sun J.-Q."/>
            <person name="Xu L."/>
        </authorList>
    </citation>
    <scope>NUCLEOTIDE SEQUENCE [LARGE SCALE GENOMIC DNA]</scope>
    <source>
        <strain evidence="10">M4U3P1</strain>
    </source>
</reference>
<evidence type="ECO:0000256" key="4">
    <source>
        <dbReference type="ARBA" id="ARBA00022692"/>
    </source>
</evidence>
<feature type="transmembrane region" description="Helical" evidence="7">
    <location>
        <begin position="313"/>
        <end position="344"/>
    </location>
</feature>
<dbReference type="InterPro" id="IPR010656">
    <property type="entry name" value="DctM"/>
</dbReference>
<dbReference type="GO" id="GO:0005886">
    <property type="term" value="C:plasma membrane"/>
    <property type="evidence" value="ECO:0007669"/>
    <property type="project" value="UniProtKB-SubCell"/>
</dbReference>
<dbReference type="Pfam" id="PF06808">
    <property type="entry name" value="DctM"/>
    <property type="match status" value="1"/>
</dbReference>
<proteinExistence type="predicted"/>
<feature type="transmembrane region" description="Helical" evidence="7">
    <location>
        <begin position="54"/>
        <end position="72"/>
    </location>
</feature>
<dbReference type="InterPro" id="IPR004681">
    <property type="entry name" value="TRAP_DctM"/>
</dbReference>
<evidence type="ECO:0000313" key="10">
    <source>
        <dbReference type="Proteomes" id="UP000318138"/>
    </source>
</evidence>
<evidence type="ECO:0000256" key="7">
    <source>
        <dbReference type="SAM" id="Phobius"/>
    </source>
</evidence>
<evidence type="ECO:0000256" key="3">
    <source>
        <dbReference type="ARBA" id="ARBA00022519"/>
    </source>
</evidence>
<evidence type="ECO:0000256" key="2">
    <source>
        <dbReference type="ARBA" id="ARBA00022475"/>
    </source>
</evidence>
<feature type="transmembrane region" description="Helical" evidence="7">
    <location>
        <begin position="139"/>
        <end position="159"/>
    </location>
</feature>
<feature type="transmembrane region" description="Helical" evidence="7">
    <location>
        <begin position="400"/>
        <end position="422"/>
    </location>
</feature>
<dbReference type="Proteomes" id="UP000318138">
    <property type="component" value="Chromosome"/>
</dbReference>
<evidence type="ECO:0000256" key="5">
    <source>
        <dbReference type="ARBA" id="ARBA00022989"/>
    </source>
</evidence>
<keyword evidence="4 7" id="KW-0812">Transmembrane</keyword>
<feature type="transmembrane region" description="Helical" evidence="7">
    <location>
        <begin position="213"/>
        <end position="235"/>
    </location>
</feature>
<organism evidence="9 10">
    <name type="scientific">Paenalkalicoccus suaedae</name>
    <dbReference type="NCBI Taxonomy" id="2592382"/>
    <lineage>
        <taxon>Bacteria</taxon>
        <taxon>Bacillati</taxon>
        <taxon>Bacillota</taxon>
        <taxon>Bacilli</taxon>
        <taxon>Bacillales</taxon>
        <taxon>Bacillaceae</taxon>
        <taxon>Paenalkalicoccus</taxon>
    </lineage>
</organism>
<dbReference type="KEGG" id="psua:FLK61_36630"/>
<dbReference type="EMBL" id="CP041372">
    <property type="protein sequence ID" value="QKS72172.1"/>
    <property type="molecule type" value="Genomic_DNA"/>
</dbReference>
<dbReference type="PANTHER" id="PTHR33362">
    <property type="entry name" value="SIALIC ACID TRAP TRANSPORTER PERMEASE PROTEIN SIAT-RELATED"/>
    <property type="match status" value="1"/>
</dbReference>
<feature type="transmembrane region" description="Helical" evidence="7">
    <location>
        <begin position="171"/>
        <end position="192"/>
    </location>
</feature>
<dbReference type="NCBIfam" id="TIGR00786">
    <property type="entry name" value="dctM"/>
    <property type="match status" value="1"/>
</dbReference>
<evidence type="ECO:0000256" key="1">
    <source>
        <dbReference type="ARBA" id="ARBA00004429"/>
    </source>
</evidence>
<feature type="transmembrane region" description="Helical" evidence="7">
    <location>
        <begin position="6"/>
        <end position="34"/>
    </location>
</feature>
<keyword evidence="5 7" id="KW-1133">Transmembrane helix</keyword>
<evidence type="ECO:0000256" key="6">
    <source>
        <dbReference type="ARBA" id="ARBA00023136"/>
    </source>
</evidence>
<keyword evidence="3" id="KW-0997">Cell inner membrane</keyword>
<keyword evidence="2" id="KW-1003">Cell membrane</keyword>
<keyword evidence="10" id="KW-1185">Reference proteome</keyword>
<accession>A0A859FHQ2</accession>
<comment type="subcellular location">
    <subcellularLocation>
        <location evidence="1">Cell inner membrane</location>
        <topology evidence="1">Multi-pass membrane protein</topology>
    </subcellularLocation>
</comment>
<dbReference type="GO" id="GO:0022857">
    <property type="term" value="F:transmembrane transporter activity"/>
    <property type="evidence" value="ECO:0007669"/>
    <property type="project" value="TreeGrafter"/>
</dbReference>
<feature type="transmembrane region" description="Helical" evidence="7">
    <location>
        <begin position="241"/>
        <end position="257"/>
    </location>
</feature>